<organism evidence="2 3">
    <name type="scientific">Eumeta variegata</name>
    <name type="common">Bagworm moth</name>
    <name type="synonym">Eumeta japonica</name>
    <dbReference type="NCBI Taxonomy" id="151549"/>
    <lineage>
        <taxon>Eukaryota</taxon>
        <taxon>Metazoa</taxon>
        <taxon>Ecdysozoa</taxon>
        <taxon>Arthropoda</taxon>
        <taxon>Hexapoda</taxon>
        <taxon>Insecta</taxon>
        <taxon>Pterygota</taxon>
        <taxon>Neoptera</taxon>
        <taxon>Endopterygota</taxon>
        <taxon>Lepidoptera</taxon>
        <taxon>Glossata</taxon>
        <taxon>Ditrysia</taxon>
        <taxon>Tineoidea</taxon>
        <taxon>Psychidae</taxon>
        <taxon>Oiketicinae</taxon>
        <taxon>Eumeta</taxon>
    </lineage>
</organism>
<evidence type="ECO:0000313" key="2">
    <source>
        <dbReference type="EMBL" id="GBP91533.1"/>
    </source>
</evidence>
<name>A0A4C1ZXG0_EUMVA</name>
<dbReference type="AlphaFoldDB" id="A0A4C1ZXG0"/>
<keyword evidence="3" id="KW-1185">Reference proteome</keyword>
<dbReference type="EMBL" id="BGZK01002179">
    <property type="protein sequence ID" value="GBP91533.1"/>
    <property type="molecule type" value="Genomic_DNA"/>
</dbReference>
<protein>
    <submittedName>
        <fullName evidence="2">Uncharacterized protein</fullName>
    </submittedName>
</protein>
<sequence>MVHIGSSRRARRRRRSSALRLLVSLNALLVCRGRRMSRVDVRRPRPLRPSSTPSAHCSVEFAVALL</sequence>
<feature type="signal peptide" evidence="1">
    <location>
        <begin position="1"/>
        <end position="33"/>
    </location>
</feature>
<reference evidence="2 3" key="1">
    <citation type="journal article" date="2019" name="Commun. Biol.">
        <title>The bagworm genome reveals a unique fibroin gene that provides high tensile strength.</title>
        <authorList>
            <person name="Kono N."/>
            <person name="Nakamura H."/>
            <person name="Ohtoshi R."/>
            <person name="Tomita M."/>
            <person name="Numata K."/>
            <person name="Arakawa K."/>
        </authorList>
    </citation>
    <scope>NUCLEOTIDE SEQUENCE [LARGE SCALE GENOMIC DNA]</scope>
</reference>
<dbReference type="Proteomes" id="UP000299102">
    <property type="component" value="Unassembled WGS sequence"/>
</dbReference>
<gene>
    <name evidence="2" type="ORF">EVAR_67130_1</name>
</gene>
<feature type="chain" id="PRO_5020025064" evidence="1">
    <location>
        <begin position="34"/>
        <end position="66"/>
    </location>
</feature>
<proteinExistence type="predicted"/>
<keyword evidence="1" id="KW-0732">Signal</keyword>
<comment type="caution">
    <text evidence="2">The sequence shown here is derived from an EMBL/GenBank/DDBJ whole genome shotgun (WGS) entry which is preliminary data.</text>
</comment>
<accession>A0A4C1ZXG0</accession>
<evidence type="ECO:0000256" key="1">
    <source>
        <dbReference type="SAM" id="SignalP"/>
    </source>
</evidence>
<evidence type="ECO:0000313" key="3">
    <source>
        <dbReference type="Proteomes" id="UP000299102"/>
    </source>
</evidence>